<protein>
    <submittedName>
        <fullName evidence="1">Uncharacterized protein</fullName>
    </submittedName>
</protein>
<gene>
    <name evidence="1" type="ORF">ACFPOG_23935</name>
</gene>
<reference evidence="2" key="1">
    <citation type="journal article" date="2019" name="Int. J. Syst. Evol. Microbiol.">
        <title>The Global Catalogue of Microorganisms (GCM) 10K type strain sequencing project: providing services to taxonomists for standard genome sequencing and annotation.</title>
        <authorList>
            <consortium name="The Broad Institute Genomics Platform"/>
            <consortium name="The Broad Institute Genome Sequencing Center for Infectious Disease"/>
            <person name="Wu L."/>
            <person name="Ma J."/>
        </authorList>
    </citation>
    <scope>NUCLEOTIDE SEQUENCE [LARGE SCALE GENOMIC DNA]</scope>
    <source>
        <strain evidence="2">KACC 11904</strain>
    </source>
</reference>
<accession>A0ABW0KCY9</accession>
<evidence type="ECO:0000313" key="1">
    <source>
        <dbReference type="EMBL" id="MFC5451290.1"/>
    </source>
</evidence>
<name>A0ABW0KCY9_9BACL</name>
<keyword evidence="2" id="KW-1185">Reference proteome</keyword>
<proteinExistence type="predicted"/>
<dbReference type="RefSeq" id="WP_270878072.1">
    <property type="nucleotide sequence ID" value="NZ_JAQFVF010000015.1"/>
</dbReference>
<organism evidence="1 2">
    <name type="scientific">Paenibacillus aestuarii</name>
    <dbReference type="NCBI Taxonomy" id="516965"/>
    <lineage>
        <taxon>Bacteria</taxon>
        <taxon>Bacillati</taxon>
        <taxon>Bacillota</taxon>
        <taxon>Bacilli</taxon>
        <taxon>Bacillales</taxon>
        <taxon>Paenibacillaceae</taxon>
        <taxon>Paenibacillus</taxon>
    </lineage>
</organism>
<sequence>MKQHDVVRFMKQPADLQVAHFSCAPGYLDIYSLRYRWFGAVWTLNEQNQRVVSGYWFGNNREDVVEQALHEGWNSFIEVAGESSIKSIYETFRRRQQEIDWHKRSLLINKSLFSKVWKTAKSGWYIIKSRDHFPFYISSVKKKGHLVYLEHADICENEAEIRSFINKVNEEHQIKLPIAASCDIE</sequence>
<dbReference type="EMBL" id="JBHSMJ010000031">
    <property type="protein sequence ID" value="MFC5451290.1"/>
    <property type="molecule type" value="Genomic_DNA"/>
</dbReference>
<comment type="caution">
    <text evidence="1">The sequence shown here is derived from an EMBL/GenBank/DDBJ whole genome shotgun (WGS) entry which is preliminary data.</text>
</comment>
<dbReference type="Proteomes" id="UP001596044">
    <property type="component" value="Unassembled WGS sequence"/>
</dbReference>
<evidence type="ECO:0000313" key="2">
    <source>
        <dbReference type="Proteomes" id="UP001596044"/>
    </source>
</evidence>